<dbReference type="Proteomes" id="UP000054596">
    <property type="component" value="Unassembled WGS sequence"/>
</dbReference>
<comment type="caution">
    <text evidence="1">The sequence shown here is derived from an EMBL/GenBank/DDBJ whole genome shotgun (WGS) entry which is preliminary data.</text>
</comment>
<reference evidence="1" key="1">
    <citation type="submission" date="2016-01" db="EMBL/GenBank/DDBJ databases">
        <authorList>
            <person name="Peeters C."/>
        </authorList>
    </citation>
    <scope>NUCLEOTIDE SEQUENCE [LARGE SCALE GENOMIC DNA]</scope>
    <source>
        <strain evidence="1">LMG 29325</strain>
    </source>
</reference>
<gene>
    <name evidence="1" type="ORF">AWB82_05931</name>
</gene>
<sequence length="53" mass="6010">MDEAHLFKPQKKFWLRLLKALMPLLSHALQGSGSQFARAAWFNLIVRGMGQLG</sequence>
<evidence type="ECO:0000313" key="1">
    <source>
        <dbReference type="EMBL" id="SAK86868.1"/>
    </source>
</evidence>
<accession>A0A158CX05</accession>
<protein>
    <submittedName>
        <fullName evidence="1">Uncharacterized protein</fullName>
    </submittedName>
</protein>
<evidence type="ECO:0000313" key="2">
    <source>
        <dbReference type="Proteomes" id="UP000054596"/>
    </source>
</evidence>
<dbReference type="STRING" id="1777143.AWB82_05931"/>
<dbReference type="EMBL" id="FCOJ02000060">
    <property type="protein sequence ID" value="SAK86868.1"/>
    <property type="molecule type" value="Genomic_DNA"/>
</dbReference>
<organism evidence="1 2">
    <name type="scientific">Caballeronia glebae</name>
    <dbReference type="NCBI Taxonomy" id="1777143"/>
    <lineage>
        <taxon>Bacteria</taxon>
        <taxon>Pseudomonadati</taxon>
        <taxon>Pseudomonadota</taxon>
        <taxon>Betaproteobacteria</taxon>
        <taxon>Burkholderiales</taxon>
        <taxon>Burkholderiaceae</taxon>
        <taxon>Caballeronia</taxon>
    </lineage>
</organism>
<dbReference type="RefSeq" id="WP_159462637.1">
    <property type="nucleotide sequence ID" value="NZ_FCOJ02000060.1"/>
</dbReference>
<dbReference type="AlphaFoldDB" id="A0A158CX05"/>
<keyword evidence="2" id="KW-1185">Reference proteome</keyword>
<name>A0A158CX05_9BURK</name>
<proteinExistence type="predicted"/>